<evidence type="ECO:0000256" key="4">
    <source>
        <dbReference type="ARBA" id="ARBA00022475"/>
    </source>
</evidence>
<keyword evidence="7 15" id="KW-0812">Transmembrane</keyword>
<keyword evidence="9 18" id="KW-0418">Kinase</keyword>
<dbReference type="InterPro" id="IPR004358">
    <property type="entry name" value="Sig_transdc_His_kin-like_C"/>
</dbReference>
<feature type="transmembrane region" description="Helical" evidence="15">
    <location>
        <begin position="203"/>
        <end position="226"/>
    </location>
</feature>
<dbReference type="InterPro" id="IPR036890">
    <property type="entry name" value="HATPase_C_sf"/>
</dbReference>
<feature type="domain" description="HAMP" evidence="17">
    <location>
        <begin position="226"/>
        <end position="278"/>
    </location>
</feature>
<dbReference type="PROSITE" id="PS50109">
    <property type="entry name" value="HIS_KIN"/>
    <property type="match status" value="1"/>
</dbReference>
<evidence type="ECO:0000256" key="10">
    <source>
        <dbReference type="ARBA" id="ARBA00022840"/>
    </source>
</evidence>
<evidence type="ECO:0000256" key="13">
    <source>
        <dbReference type="ARBA" id="ARBA00023136"/>
    </source>
</evidence>
<dbReference type="EMBL" id="JASXSX010000001">
    <property type="protein sequence ID" value="MDT3767342.1"/>
    <property type="molecule type" value="Genomic_DNA"/>
</dbReference>
<dbReference type="Gene3D" id="1.10.287.130">
    <property type="match status" value="1"/>
</dbReference>
<dbReference type="SUPFAM" id="SSF55874">
    <property type="entry name" value="ATPase domain of HSP90 chaperone/DNA topoisomerase II/histidine kinase"/>
    <property type="match status" value="1"/>
</dbReference>
<keyword evidence="8" id="KW-0547">Nucleotide-binding</keyword>
<dbReference type="Pfam" id="PF00512">
    <property type="entry name" value="HisKA"/>
    <property type="match status" value="1"/>
</dbReference>
<comment type="catalytic activity">
    <reaction evidence="1">
        <text>ATP + protein L-histidine = ADP + protein N-phospho-L-histidine.</text>
        <dbReference type="EC" id="2.7.13.3"/>
    </reaction>
</comment>
<organism evidence="18 19">
    <name type="scientific">Gleimia hominis</name>
    <dbReference type="NCBI Taxonomy" id="595468"/>
    <lineage>
        <taxon>Bacteria</taxon>
        <taxon>Bacillati</taxon>
        <taxon>Actinomycetota</taxon>
        <taxon>Actinomycetes</taxon>
        <taxon>Actinomycetales</taxon>
        <taxon>Actinomycetaceae</taxon>
        <taxon>Gleimia</taxon>
    </lineage>
</organism>
<dbReference type="Gene3D" id="3.30.565.10">
    <property type="entry name" value="Histidine kinase-like ATPase, C-terminal domain"/>
    <property type="match status" value="1"/>
</dbReference>
<proteinExistence type="predicted"/>
<dbReference type="PRINTS" id="PR00344">
    <property type="entry name" value="BCTRLSENSOR"/>
</dbReference>
<dbReference type="InterPro" id="IPR003594">
    <property type="entry name" value="HATPase_dom"/>
</dbReference>
<dbReference type="SMART" id="SM00304">
    <property type="entry name" value="HAMP"/>
    <property type="match status" value="1"/>
</dbReference>
<dbReference type="Gene3D" id="6.10.340.10">
    <property type="match status" value="1"/>
</dbReference>
<evidence type="ECO:0000256" key="15">
    <source>
        <dbReference type="SAM" id="Phobius"/>
    </source>
</evidence>
<dbReference type="InterPro" id="IPR050398">
    <property type="entry name" value="HssS/ArlS-like"/>
</dbReference>
<evidence type="ECO:0000256" key="6">
    <source>
        <dbReference type="ARBA" id="ARBA00022679"/>
    </source>
</evidence>
<keyword evidence="19" id="KW-1185">Reference proteome</keyword>
<evidence type="ECO:0000256" key="7">
    <source>
        <dbReference type="ARBA" id="ARBA00022692"/>
    </source>
</evidence>
<name>A0ABU3IAE1_9ACTO</name>
<evidence type="ECO:0000259" key="16">
    <source>
        <dbReference type="PROSITE" id="PS50109"/>
    </source>
</evidence>
<keyword evidence="12" id="KW-0902">Two-component regulatory system</keyword>
<comment type="caution">
    <text evidence="18">The sequence shown here is derived from an EMBL/GenBank/DDBJ whole genome shotgun (WGS) entry which is preliminary data.</text>
</comment>
<evidence type="ECO:0000256" key="11">
    <source>
        <dbReference type="ARBA" id="ARBA00022989"/>
    </source>
</evidence>
<evidence type="ECO:0000256" key="8">
    <source>
        <dbReference type="ARBA" id="ARBA00022741"/>
    </source>
</evidence>
<evidence type="ECO:0000313" key="18">
    <source>
        <dbReference type="EMBL" id="MDT3767342.1"/>
    </source>
</evidence>
<sequence length="537" mass="58986">MSSPSKLFRRIAHSRLTLPLRRSLSLRIAVIMSFVAIAILAALFLVVTYQVRADIFDQRRGQILDDASVRFTQAQSTFDQSTATTPDQVQDLANQLVSSLQTSSAGSGVISTVLLRSPSASKTFAINELIDRDLVDVISAKMRAQVAAGAESYYQSVSIPSENGTSVPAIVVGSLVRLPMAGDYELYLIYSLRYDQTVISTMFSTLSVGALPVVFILALSIFAIVYNQLRPVGVTARAATKLADGDLTARVRIRGEDEMAKLGRAFNNMADSLQETIAEYDKLSQLEQRFVSDVSHELRTPLTTIRMAEEILYDARQNLDPMMARSTELLHEQVDRFEKMLADLLEISRYDSRKASLEAEVTDLRGVVSKVVEANQTLANKLSVPIEVDMPSTRCIAEVDHRRIERVLRNLLVNAIEHAEGKRVKITVATDPTSTAVRVRDWGVGMDEQTREHVFERFFRADPARTRTTGGTGLGLSIAKEDVALHHGVIEAYGVPGEGSAFLVTVPKVAGEDVRSFPLPLWEGVDHATTSEGGLSS</sequence>
<evidence type="ECO:0000256" key="1">
    <source>
        <dbReference type="ARBA" id="ARBA00000085"/>
    </source>
</evidence>
<evidence type="ECO:0000256" key="5">
    <source>
        <dbReference type="ARBA" id="ARBA00022553"/>
    </source>
</evidence>
<evidence type="ECO:0000256" key="14">
    <source>
        <dbReference type="ARBA" id="ARBA00035305"/>
    </source>
</evidence>
<evidence type="ECO:0000256" key="3">
    <source>
        <dbReference type="ARBA" id="ARBA00012438"/>
    </source>
</evidence>
<dbReference type="SMART" id="SM00387">
    <property type="entry name" value="HATPase_c"/>
    <property type="match status" value="1"/>
</dbReference>
<reference evidence="18 19" key="1">
    <citation type="submission" date="2023-06" db="EMBL/GenBank/DDBJ databases">
        <title>Draft genome sequence of Gleimia hominis type strain CCUG 57540T.</title>
        <authorList>
            <person name="Salva-Serra F."/>
            <person name="Cardew S."/>
            <person name="Jensie Markopoulos S."/>
            <person name="Ohlen M."/>
            <person name="Inganas E."/>
            <person name="Svensson-Stadler L."/>
            <person name="Moore E.R.B."/>
        </authorList>
    </citation>
    <scope>NUCLEOTIDE SEQUENCE [LARGE SCALE GENOMIC DNA]</scope>
    <source>
        <strain evidence="18 19">CCUG 57540</strain>
    </source>
</reference>
<evidence type="ECO:0000313" key="19">
    <source>
        <dbReference type="Proteomes" id="UP001247542"/>
    </source>
</evidence>
<keyword evidence="5" id="KW-0597">Phosphoprotein</keyword>
<feature type="transmembrane region" description="Helical" evidence="15">
    <location>
        <begin position="28"/>
        <end position="51"/>
    </location>
</feature>
<dbReference type="SMART" id="SM00388">
    <property type="entry name" value="HisKA"/>
    <property type="match status" value="1"/>
</dbReference>
<keyword evidence="6" id="KW-0808">Transferase</keyword>
<protein>
    <recommendedName>
        <fullName evidence="14">Sensor histidine kinase MtrB</fullName>
        <ecNumber evidence="3">2.7.13.3</ecNumber>
    </recommendedName>
</protein>
<comment type="subcellular location">
    <subcellularLocation>
        <location evidence="2">Cell membrane</location>
        <topology evidence="2">Multi-pass membrane protein</topology>
    </subcellularLocation>
</comment>
<dbReference type="SUPFAM" id="SSF47384">
    <property type="entry name" value="Homodimeric domain of signal transducing histidine kinase"/>
    <property type="match status" value="1"/>
</dbReference>
<keyword evidence="4" id="KW-1003">Cell membrane</keyword>
<accession>A0ABU3IAE1</accession>
<dbReference type="PROSITE" id="PS50885">
    <property type="entry name" value="HAMP"/>
    <property type="match status" value="1"/>
</dbReference>
<dbReference type="RefSeq" id="WP_313272804.1">
    <property type="nucleotide sequence ID" value="NZ_JASXSX010000001.1"/>
</dbReference>
<evidence type="ECO:0000256" key="12">
    <source>
        <dbReference type="ARBA" id="ARBA00023012"/>
    </source>
</evidence>
<evidence type="ECO:0000256" key="9">
    <source>
        <dbReference type="ARBA" id="ARBA00022777"/>
    </source>
</evidence>
<dbReference type="PANTHER" id="PTHR45528:SF1">
    <property type="entry name" value="SENSOR HISTIDINE KINASE CPXA"/>
    <property type="match status" value="1"/>
</dbReference>
<dbReference type="InterPro" id="IPR036097">
    <property type="entry name" value="HisK_dim/P_sf"/>
</dbReference>
<dbReference type="CDD" id="cd00082">
    <property type="entry name" value="HisKA"/>
    <property type="match status" value="1"/>
</dbReference>
<feature type="domain" description="Histidine kinase" evidence="16">
    <location>
        <begin position="293"/>
        <end position="510"/>
    </location>
</feature>
<gene>
    <name evidence="18" type="primary">mtrB</name>
    <name evidence="18" type="ORF">QS713_04585</name>
</gene>
<dbReference type="Pfam" id="PF00672">
    <property type="entry name" value="HAMP"/>
    <property type="match status" value="1"/>
</dbReference>
<keyword evidence="10" id="KW-0067">ATP-binding</keyword>
<evidence type="ECO:0000256" key="2">
    <source>
        <dbReference type="ARBA" id="ARBA00004651"/>
    </source>
</evidence>
<keyword evidence="13 15" id="KW-0472">Membrane</keyword>
<dbReference type="InterPro" id="IPR003661">
    <property type="entry name" value="HisK_dim/P_dom"/>
</dbReference>
<dbReference type="PANTHER" id="PTHR45528">
    <property type="entry name" value="SENSOR HISTIDINE KINASE CPXA"/>
    <property type="match status" value="1"/>
</dbReference>
<dbReference type="GO" id="GO:0016301">
    <property type="term" value="F:kinase activity"/>
    <property type="evidence" value="ECO:0007669"/>
    <property type="project" value="UniProtKB-KW"/>
</dbReference>
<evidence type="ECO:0000259" key="17">
    <source>
        <dbReference type="PROSITE" id="PS50885"/>
    </source>
</evidence>
<dbReference type="InterPro" id="IPR005467">
    <property type="entry name" value="His_kinase_dom"/>
</dbReference>
<dbReference type="SUPFAM" id="SSF158472">
    <property type="entry name" value="HAMP domain-like"/>
    <property type="match status" value="1"/>
</dbReference>
<dbReference type="InterPro" id="IPR047669">
    <property type="entry name" value="MtrAB_MtrB"/>
</dbReference>
<dbReference type="Proteomes" id="UP001247542">
    <property type="component" value="Unassembled WGS sequence"/>
</dbReference>
<dbReference type="InterPro" id="IPR003660">
    <property type="entry name" value="HAMP_dom"/>
</dbReference>
<keyword evidence="11 15" id="KW-1133">Transmembrane helix</keyword>
<dbReference type="EC" id="2.7.13.3" evidence="3"/>
<dbReference type="Pfam" id="PF02518">
    <property type="entry name" value="HATPase_c"/>
    <property type="match status" value="1"/>
</dbReference>
<dbReference type="NCBIfam" id="NF040691">
    <property type="entry name" value="MtrAB_MtrB"/>
    <property type="match status" value="1"/>
</dbReference>
<dbReference type="CDD" id="cd06225">
    <property type="entry name" value="HAMP"/>
    <property type="match status" value="1"/>
</dbReference>